<reference evidence="2" key="1">
    <citation type="submission" date="2023-02" db="EMBL/GenBank/DDBJ databases">
        <title>Colletotrichum kahawae CIFC_Que2 genome sequencing and assembly.</title>
        <authorList>
            <person name="Baroncelli R."/>
        </authorList>
    </citation>
    <scope>NUCLEOTIDE SEQUENCE</scope>
    <source>
        <strain evidence="2">CIFC_Que2</strain>
    </source>
</reference>
<dbReference type="AlphaFoldDB" id="A0AAD9Y375"/>
<feature type="region of interest" description="Disordered" evidence="1">
    <location>
        <begin position="38"/>
        <end position="91"/>
    </location>
</feature>
<name>A0AAD9Y375_COLKA</name>
<feature type="region of interest" description="Disordered" evidence="1">
    <location>
        <begin position="170"/>
        <end position="190"/>
    </location>
</feature>
<comment type="caution">
    <text evidence="2">The sequence shown here is derived from an EMBL/GenBank/DDBJ whole genome shotgun (WGS) entry which is preliminary data.</text>
</comment>
<proteinExistence type="predicted"/>
<evidence type="ECO:0000256" key="1">
    <source>
        <dbReference type="SAM" id="MobiDB-lite"/>
    </source>
</evidence>
<protein>
    <submittedName>
        <fullName evidence="2">Uncharacterized protein</fullName>
    </submittedName>
</protein>
<sequence>MKDAGKHPSYVQFHHPQNLHSKTCIKTTFHHRPSPAFPVKASQCSHHDANRLNPGPPSRRRFPVSERRQTMQTTTSSPNYRPTVDPPNQRPWSEKTSLISLTMHACQSAIPLFPAGRPPLENVCHCFYEKKCQDPGSSPIPTARPAIIATWMDADNKIVVCPCASTWPGSSASLRDAPGRGEGRRDVRPLYVSRTGRRARTCDDDGS</sequence>
<gene>
    <name evidence="2" type="ORF">CKAH01_19020</name>
</gene>
<organism evidence="2 3">
    <name type="scientific">Colletotrichum kahawae</name>
    <name type="common">Coffee berry disease fungus</name>
    <dbReference type="NCBI Taxonomy" id="34407"/>
    <lineage>
        <taxon>Eukaryota</taxon>
        <taxon>Fungi</taxon>
        <taxon>Dikarya</taxon>
        <taxon>Ascomycota</taxon>
        <taxon>Pezizomycotina</taxon>
        <taxon>Sordariomycetes</taxon>
        <taxon>Hypocreomycetidae</taxon>
        <taxon>Glomerellales</taxon>
        <taxon>Glomerellaceae</taxon>
        <taxon>Colletotrichum</taxon>
        <taxon>Colletotrichum gloeosporioides species complex</taxon>
    </lineage>
</organism>
<feature type="compositionally biased region" description="Basic and acidic residues" evidence="1">
    <location>
        <begin position="177"/>
        <end position="188"/>
    </location>
</feature>
<evidence type="ECO:0000313" key="3">
    <source>
        <dbReference type="Proteomes" id="UP001281614"/>
    </source>
</evidence>
<accession>A0AAD9Y375</accession>
<dbReference type="Proteomes" id="UP001281614">
    <property type="component" value="Unassembled WGS sequence"/>
</dbReference>
<dbReference type="EMBL" id="VYYT01000515">
    <property type="protein sequence ID" value="KAK2733150.1"/>
    <property type="molecule type" value="Genomic_DNA"/>
</dbReference>
<feature type="compositionally biased region" description="Polar residues" evidence="1">
    <location>
        <begin position="70"/>
        <end position="80"/>
    </location>
</feature>
<evidence type="ECO:0000313" key="2">
    <source>
        <dbReference type="EMBL" id="KAK2733150.1"/>
    </source>
</evidence>
<keyword evidence="3" id="KW-1185">Reference proteome</keyword>